<dbReference type="STRING" id="94128.A0A2A3E6J2"/>
<dbReference type="NCBIfam" id="TIGR00815">
    <property type="entry name" value="sulP"/>
    <property type="match status" value="1"/>
</dbReference>
<dbReference type="Pfam" id="PF06645">
    <property type="entry name" value="SPC12"/>
    <property type="match status" value="1"/>
</dbReference>
<dbReference type="Gene3D" id="3.30.750.24">
    <property type="entry name" value="STAS domain"/>
    <property type="match status" value="1"/>
</dbReference>
<dbReference type="PROSITE" id="PS50801">
    <property type="entry name" value="STAS"/>
    <property type="match status" value="1"/>
</dbReference>
<feature type="transmembrane region" description="Helical" evidence="7">
    <location>
        <begin position="151"/>
        <end position="171"/>
    </location>
</feature>
<sequence>MRPMRILKTTIPLIDWLSTYNWKNDILGDIVAGITVAVMHIPQGMAYAILGNVPPIIGIYMAFFPVLVYLFLGTSRHNSMGTFALICMMTGKVVATYSTQGQVNKNSTTENELLTSTSSQYSSVEVATAVTFTVALIQLIMYLLRLGVIAALLADSLVSGFTTSAAVHVFTSQLKDLLGLKNIPRRKGPFKLILSYVDLLNNFPSINGIALLVSCATILILVVNNALKPRFAKLSPFPIPIEMLVVVIGTVLSVYLNLADVYGIAVVGDIPVGLPVPTLPPLSLVPNILIDSFVITMVSYTISMSMALIFAQKLSYEVDSNQELMAQGIGNLVGSFFSCMPFTASLSRSLIQQTVGGRTQLASLISCGILVSVLLWIGPFFEPLPRCVLASIIVVALKGMLMKVTEFKRFWKLDKIDGIIWAVTFTTVILLDVEYGLLIGIVFCVGKLIFFSVHPYTCSLAPVPGTELYLDTKRYKGTVELPGIRIFHYSGSLNFACRQHFRDEVYKVAGQVPRKEPNGGFKHDQLKEVKKKPKLLIYFQRKLIVSQLRALILDLSALSHIDLAGASSLGHLINEYCEIDIPVYVAGCSGPVYEMMRKCNLLEYKNGLFAAFPTVADAVHFAKCNTESSSMPAWSSSMYEDTDYDGQARSESLSRVIITLFGVVGLIWGYVIQQFSQTMYILGAGFVLAAIITVPPWPMYRRKPLDWQKPQSEVTIKQKKKK</sequence>
<proteinExistence type="inferred from homology"/>
<dbReference type="GO" id="GO:0006465">
    <property type="term" value="P:signal peptide processing"/>
    <property type="evidence" value="ECO:0007669"/>
    <property type="project" value="InterPro"/>
</dbReference>
<dbReference type="InterPro" id="IPR036513">
    <property type="entry name" value="STAS_dom_sf"/>
</dbReference>
<feature type="transmembrane region" description="Helical" evidence="7">
    <location>
        <begin position="292"/>
        <end position="312"/>
    </location>
</feature>
<keyword evidence="3 7" id="KW-0812">Transmembrane</keyword>
<dbReference type="CDD" id="cd07042">
    <property type="entry name" value="STAS_SulP_like_sulfate_transporter"/>
    <property type="match status" value="1"/>
</dbReference>
<dbReference type="InterPro" id="IPR001902">
    <property type="entry name" value="SLC26A/SulP_fam"/>
</dbReference>
<name>A0A2A3E6J2_APICC</name>
<evidence type="ECO:0000313" key="9">
    <source>
        <dbReference type="EMBL" id="PBC26892.1"/>
    </source>
</evidence>
<evidence type="ECO:0000256" key="4">
    <source>
        <dbReference type="ARBA" id="ARBA00022824"/>
    </source>
</evidence>
<feature type="transmembrane region" description="Helical" evidence="7">
    <location>
        <begin position="120"/>
        <end position="144"/>
    </location>
</feature>
<dbReference type="InterPro" id="IPR009542">
    <property type="entry name" value="Spc1/SPCS1"/>
</dbReference>
<evidence type="ECO:0000259" key="8">
    <source>
        <dbReference type="PROSITE" id="PS50801"/>
    </source>
</evidence>
<feature type="transmembrane region" description="Helical" evidence="7">
    <location>
        <begin position="413"/>
        <end position="431"/>
    </location>
</feature>
<feature type="transmembrane region" description="Helical" evidence="7">
    <location>
        <begin position="56"/>
        <end position="73"/>
    </location>
</feature>
<evidence type="ECO:0000256" key="7">
    <source>
        <dbReference type="SAM" id="Phobius"/>
    </source>
</evidence>
<dbReference type="PANTHER" id="PTHR11814">
    <property type="entry name" value="SULFATE TRANSPORTER"/>
    <property type="match status" value="1"/>
</dbReference>
<protein>
    <submittedName>
        <fullName evidence="9">Prestin</fullName>
    </submittedName>
</protein>
<gene>
    <name evidence="9" type="ORF">APICC_09773</name>
</gene>
<organism evidence="9 10">
    <name type="scientific">Apis cerana cerana</name>
    <name type="common">Oriental honeybee</name>
    <dbReference type="NCBI Taxonomy" id="94128"/>
    <lineage>
        <taxon>Eukaryota</taxon>
        <taxon>Metazoa</taxon>
        <taxon>Ecdysozoa</taxon>
        <taxon>Arthropoda</taxon>
        <taxon>Hexapoda</taxon>
        <taxon>Insecta</taxon>
        <taxon>Pterygota</taxon>
        <taxon>Neoptera</taxon>
        <taxon>Endopterygota</taxon>
        <taxon>Hymenoptera</taxon>
        <taxon>Apocrita</taxon>
        <taxon>Aculeata</taxon>
        <taxon>Apoidea</taxon>
        <taxon>Anthophila</taxon>
        <taxon>Apidae</taxon>
        <taxon>Apis</taxon>
    </lineage>
</organism>
<comment type="subcellular location">
    <subcellularLocation>
        <location evidence="1">Endoplasmic reticulum membrane</location>
        <topology evidence="1">Multi-pass membrane protein</topology>
    </subcellularLocation>
</comment>
<keyword evidence="6 7" id="KW-0472">Membrane</keyword>
<evidence type="ECO:0000256" key="6">
    <source>
        <dbReference type="ARBA" id="ARBA00023136"/>
    </source>
</evidence>
<feature type="transmembrane region" description="Helical" evidence="7">
    <location>
        <begin position="359"/>
        <end position="377"/>
    </location>
</feature>
<evidence type="ECO:0000256" key="5">
    <source>
        <dbReference type="ARBA" id="ARBA00022989"/>
    </source>
</evidence>
<evidence type="ECO:0000256" key="1">
    <source>
        <dbReference type="ARBA" id="ARBA00004477"/>
    </source>
</evidence>
<dbReference type="InterPro" id="IPR002645">
    <property type="entry name" value="STAS_dom"/>
</dbReference>
<dbReference type="EMBL" id="KZ288364">
    <property type="protein sequence ID" value="PBC26892.1"/>
    <property type="molecule type" value="Genomic_DNA"/>
</dbReference>
<dbReference type="GO" id="GO:0005787">
    <property type="term" value="C:signal peptidase complex"/>
    <property type="evidence" value="ECO:0007669"/>
    <property type="project" value="InterPro"/>
</dbReference>
<evidence type="ECO:0000313" key="10">
    <source>
        <dbReference type="Proteomes" id="UP000242457"/>
    </source>
</evidence>
<feature type="domain" description="STAS" evidence="8">
    <location>
        <begin position="474"/>
        <end position="622"/>
    </location>
</feature>
<feature type="transmembrane region" description="Helical" evidence="7">
    <location>
        <begin position="239"/>
        <end position="256"/>
    </location>
</feature>
<accession>A0A2A3E6J2</accession>
<dbReference type="OrthoDB" id="288203at2759"/>
<keyword evidence="10" id="KW-1185">Reference proteome</keyword>
<dbReference type="SUPFAM" id="SSF52091">
    <property type="entry name" value="SpoIIaa-like"/>
    <property type="match status" value="1"/>
</dbReference>
<comment type="similarity">
    <text evidence="2">Belongs to the SPCS1 family.</text>
</comment>
<feature type="transmembrane region" description="Helical" evidence="7">
    <location>
        <begin position="656"/>
        <end position="673"/>
    </location>
</feature>
<keyword evidence="4" id="KW-0256">Endoplasmic reticulum</keyword>
<evidence type="ECO:0000256" key="2">
    <source>
        <dbReference type="ARBA" id="ARBA00005245"/>
    </source>
</evidence>
<dbReference type="InterPro" id="IPR011547">
    <property type="entry name" value="SLC26A/SulP_dom"/>
</dbReference>
<keyword evidence="5 7" id="KW-1133">Transmembrane helix</keyword>
<reference evidence="9 10" key="1">
    <citation type="submission" date="2014-07" db="EMBL/GenBank/DDBJ databases">
        <title>Genomic and transcriptomic analysis on Apis cerana provide comprehensive insights into honey bee biology.</title>
        <authorList>
            <person name="Diao Q."/>
            <person name="Sun L."/>
            <person name="Zheng H."/>
            <person name="Zheng H."/>
            <person name="Xu S."/>
            <person name="Wang S."/>
            <person name="Zeng Z."/>
            <person name="Hu F."/>
            <person name="Su S."/>
            <person name="Wu J."/>
        </authorList>
    </citation>
    <scope>NUCLEOTIDE SEQUENCE [LARGE SCALE GENOMIC DNA]</scope>
    <source>
        <tissue evidence="9">Pupae without intestine</tissue>
    </source>
</reference>
<dbReference type="GO" id="GO:0055085">
    <property type="term" value="P:transmembrane transport"/>
    <property type="evidence" value="ECO:0007669"/>
    <property type="project" value="InterPro"/>
</dbReference>
<dbReference type="AlphaFoldDB" id="A0A2A3E6J2"/>
<feature type="transmembrane region" description="Helical" evidence="7">
    <location>
        <begin position="679"/>
        <end position="700"/>
    </location>
</feature>
<feature type="transmembrane region" description="Helical" evidence="7">
    <location>
        <begin position="206"/>
        <end position="227"/>
    </location>
</feature>
<feature type="transmembrane region" description="Helical" evidence="7">
    <location>
        <begin position="324"/>
        <end position="347"/>
    </location>
</feature>
<evidence type="ECO:0000256" key="3">
    <source>
        <dbReference type="ARBA" id="ARBA00022692"/>
    </source>
</evidence>
<dbReference type="Pfam" id="PF01740">
    <property type="entry name" value="STAS"/>
    <property type="match status" value="1"/>
</dbReference>
<feature type="transmembrane region" description="Helical" evidence="7">
    <location>
        <begin position="383"/>
        <end position="401"/>
    </location>
</feature>
<dbReference type="Proteomes" id="UP000242457">
    <property type="component" value="Unassembled WGS sequence"/>
</dbReference>
<dbReference type="Pfam" id="PF00916">
    <property type="entry name" value="Sulfate_transp"/>
    <property type="match status" value="1"/>
</dbReference>